<evidence type="ECO:0000256" key="2">
    <source>
        <dbReference type="ARBA" id="ARBA00022801"/>
    </source>
</evidence>
<protein>
    <submittedName>
        <fullName evidence="7">DNA sulfur modification protein DndE</fullName>
    </submittedName>
</protein>
<sequence>MKLYITLLLSLFGWLQSAQTPRVFMIGDSTMADKPLIDNPERGWGQLFPLFFEKGVEIKNYAVNGRSTKSFINEHRWDSVLAQLRPGDYVMIQFGHNDQKISDSTRYAAPHTTYKENLLRFVQEARAKGANPILLTPVMRRKFDENGKFVDQHGDYPGVVREVAAANKVPLIDLHKSSEALLVKLGPEGSVKMFKTTPAGHYNTLPQGVEDNTHFNTYGATCIASLVAKEISEKHLPLAQYLAKTPFEGKYRFDLPEIYEPHFRRDTLNIADAGAKADGITLNTQIINTTIATCSSKGGGVVLIPEGMWLTGPIVLKSNVNLHLAAGAVLQFSASHDQYPLVETTYEGLRAVRCQAPVSGVDLENIAITGSGIIDGAGDAWRAVKKDKLTETQWKKLVASGGMIGEGKDSSGWYPSRNYYNASKMKLVGVIMPGKKISDYEDVKDFLRPNLISISSCKNVLLEGVTFQNSPAWCLHPLLCENITLRNVYAKNPWYAQNGDGVDLESCNYARITGCTFDVGDDGICIKSGRDEQGRKRGKPTENTIVDNCTVYHAHGGFVIGSEMSGGARNLFVSNCTFMGTDIGLRFKTTRGRGGVVEKIYISDIKMKDIPGEAILFDMYYAAVDPVPLSGEKREAPKVEVFPVTEATPQFRDFHISNIVCNNAAKAVFIRGLPEMPISGIFMDHMTISAKKGIECMEAKNIHLSDVHLLIKDTGALITVRSSQDLTFNNIRYDQANRFMTLQGEKCSNILVTGTDIRKSKEGTQFTAGATNKALQVK</sequence>
<dbReference type="SMART" id="SM00710">
    <property type="entry name" value="PbH1"/>
    <property type="match status" value="6"/>
</dbReference>
<feature type="domain" description="SGNH hydrolase-type esterase" evidence="6">
    <location>
        <begin position="26"/>
        <end position="180"/>
    </location>
</feature>
<dbReference type="PANTHER" id="PTHR31339">
    <property type="entry name" value="PECTIN LYASE-RELATED"/>
    <property type="match status" value="1"/>
</dbReference>
<dbReference type="Pfam" id="PF00295">
    <property type="entry name" value="Glyco_hydro_28"/>
    <property type="match status" value="1"/>
</dbReference>
<dbReference type="RefSeq" id="WP_089915634.1">
    <property type="nucleotide sequence ID" value="NZ_FOBB01000004.1"/>
</dbReference>
<dbReference type="AlphaFoldDB" id="A0A1H7YN96"/>
<evidence type="ECO:0000256" key="5">
    <source>
        <dbReference type="SAM" id="SignalP"/>
    </source>
</evidence>
<feature type="signal peptide" evidence="5">
    <location>
        <begin position="1"/>
        <end position="18"/>
    </location>
</feature>
<evidence type="ECO:0000256" key="1">
    <source>
        <dbReference type="ARBA" id="ARBA00008834"/>
    </source>
</evidence>
<dbReference type="InterPro" id="IPR051801">
    <property type="entry name" value="GH28_Enzymes"/>
</dbReference>
<evidence type="ECO:0000313" key="7">
    <source>
        <dbReference type="EMBL" id="SEM47433.1"/>
    </source>
</evidence>
<evidence type="ECO:0000256" key="4">
    <source>
        <dbReference type="RuleBase" id="RU361169"/>
    </source>
</evidence>
<name>A0A1H7YN96_9BACT</name>
<dbReference type="Gene3D" id="2.160.20.10">
    <property type="entry name" value="Single-stranded right-handed beta-helix, Pectin lyase-like"/>
    <property type="match status" value="1"/>
</dbReference>
<dbReference type="CDD" id="cd01821">
    <property type="entry name" value="Rhamnogalacturan_acetylesterase_like"/>
    <property type="match status" value="1"/>
</dbReference>
<keyword evidence="8" id="KW-1185">Reference proteome</keyword>
<dbReference type="GO" id="GO:0004650">
    <property type="term" value="F:polygalacturonase activity"/>
    <property type="evidence" value="ECO:0007669"/>
    <property type="project" value="InterPro"/>
</dbReference>
<organism evidence="7 8">
    <name type="scientific">Chitinophaga rupis</name>
    <dbReference type="NCBI Taxonomy" id="573321"/>
    <lineage>
        <taxon>Bacteria</taxon>
        <taxon>Pseudomonadati</taxon>
        <taxon>Bacteroidota</taxon>
        <taxon>Chitinophagia</taxon>
        <taxon>Chitinophagales</taxon>
        <taxon>Chitinophagaceae</taxon>
        <taxon>Chitinophaga</taxon>
    </lineage>
</organism>
<proteinExistence type="inferred from homology"/>
<accession>A0A1H7YN96</accession>
<dbReference type="InterPro" id="IPR012334">
    <property type="entry name" value="Pectin_lyas_fold"/>
</dbReference>
<dbReference type="STRING" id="573321.SAMN04488505_104498"/>
<dbReference type="InterPro" id="IPR011050">
    <property type="entry name" value="Pectin_lyase_fold/virulence"/>
</dbReference>
<comment type="similarity">
    <text evidence="1 4">Belongs to the glycosyl hydrolase 28 family.</text>
</comment>
<dbReference type="GO" id="GO:0016788">
    <property type="term" value="F:hydrolase activity, acting on ester bonds"/>
    <property type="evidence" value="ECO:0007669"/>
    <property type="project" value="UniProtKB-ARBA"/>
</dbReference>
<dbReference type="InterPro" id="IPR006626">
    <property type="entry name" value="PbH1"/>
</dbReference>
<evidence type="ECO:0000313" key="8">
    <source>
        <dbReference type="Proteomes" id="UP000198984"/>
    </source>
</evidence>
<keyword evidence="3 4" id="KW-0326">Glycosidase</keyword>
<dbReference type="Proteomes" id="UP000198984">
    <property type="component" value="Unassembled WGS sequence"/>
</dbReference>
<dbReference type="InterPro" id="IPR036514">
    <property type="entry name" value="SGNH_hydro_sf"/>
</dbReference>
<keyword evidence="2 4" id="KW-0378">Hydrolase</keyword>
<feature type="chain" id="PRO_5011720536" evidence="5">
    <location>
        <begin position="19"/>
        <end position="778"/>
    </location>
</feature>
<dbReference type="SUPFAM" id="SSF52266">
    <property type="entry name" value="SGNH hydrolase"/>
    <property type="match status" value="1"/>
</dbReference>
<dbReference type="GO" id="GO:0005975">
    <property type="term" value="P:carbohydrate metabolic process"/>
    <property type="evidence" value="ECO:0007669"/>
    <property type="project" value="InterPro"/>
</dbReference>
<dbReference type="InterPro" id="IPR037459">
    <property type="entry name" value="RhgT-like"/>
</dbReference>
<evidence type="ECO:0000256" key="3">
    <source>
        <dbReference type="ARBA" id="ARBA00023295"/>
    </source>
</evidence>
<dbReference type="OrthoDB" id="9795222at2"/>
<keyword evidence="5" id="KW-0732">Signal</keyword>
<dbReference type="SUPFAM" id="SSF51126">
    <property type="entry name" value="Pectin lyase-like"/>
    <property type="match status" value="1"/>
</dbReference>
<evidence type="ECO:0000259" key="6">
    <source>
        <dbReference type="Pfam" id="PF13472"/>
    </source>
</evidence>
<dbReference type="InterPro" id="IPR013830">
    <property type="entry name" value="SGNH_hydro"/>
</dbReference>
<dbReference type="EMBL" id="FOBB01000004">
    <property type="protein sequence ID" value="SEM47433.1"/>
    <property type="molecule type" value="Genomic_DNA"/>
</dbReference>
<dbReference type="PANTHER" id="PTHR31339:SF9">
    <property type="entry name" value="PLASMIN AND FIBRONECTIN-BINDING PROTEIN A"/>
    <property type="match status" value="1"/>
</dbReference>
<gene>
    <name evidence="7" type="ORF">SAMN04488505_104498</name>
</gene>
<dbReference type="Pfam" id="PF13472">
    <property type="entry name" value="Lipase_GDSL_2"/>
    <property type="match status" value="1"/>
</dbReference>
<dbReference type="Gene3D" id="3.40.50.1110">
    <property type="entry name" value="SGNH hydrolase"/>
    <property type="match status" value="1"/>
</dbReference>
<dbReference type="InterPro" id="IPR000743">
    <property type="entry name" value="Glyco_hydro_28"/>
</dbReference>
<reference evidence="7 8" key="1">
    <citation type="submission" date="2016-10" db="EMBL/GenBank/DDBJ databases">
        <authorList>
            <person name="de Groot N.N."/>
        </authorList>
    </citation>
    <scope>NUCLEOTIDE SEQUENCE [LARGE SCALE GENOMIC DNA]</scope>
    <source>
        <strain evidence="7 8">DSM 21039</strain>
    </source>
</reference>